<comment type="cofactor">
    <cofactor evidence="1">
        <name>FAD</name>
        <dbReference type="ChEBI" id="CHEBI:57692"/>
    </cofactor>
</comment>
<dbReference type="Gene3D" id="3.50.50.60">
    <property type="entry name" value="FAD/NAD(P)-binding domain"/>
    <property type="match status" value="1"/>
</dbReference>
<dbReference type="Proteomes" id="UP000715095">
    <property type="component" value="Unassembled WGS sequence"/>
</dbReference>
<evidence type="ECO:0000256" key="1">
    <source>
        <dbReference type="ARBA" id="ARBA00001974"/>
    </source>
</evidence>
<feature type="non-terminal residue" evidence="6">
    <location>
        <position position="239"/>
    </location>
</feature>
<dbReference type="InterPro" id="IPR036188">
    <property type="entry name" value="FAD/NAD-bd_sf"/>
</dbReference>
<dbReference type="InterPro" id="IPR027477">
    <property type="entry name" value="Succ_DH/fumarate_Rdtase_cat_sf"/>
</dbReference>
<dbReference type="PANTHER" id="PTHR43400:SF10">
    <property type="entry name" value="3-OXOSTEROID 1-DEHYDROGENASE"/>
    <property type="match status" value="1"/>
</dbReference>
<reference evidence="6 7" key="1">
    <citation type="journal article" date="2021" name="Sci. Rep.">
        <title>The distribution of antibiotic resistance genes in chicken gut microbiota commensals.</title>
        <authorList>
            <person name="Juricova H."/>
            <person name="Matiasovicova J."/>
            <person name="Kubasova T."/>
            <person name="Cejkova D."/>
            <person name="Rychlik I."/>
        </authorList>
    </citation>
    <scope>NUCLEOTIDE SEQUENCE [LARGE SCALE GENOMIC DNA]</scope>
    <source>
        <strain evidence="6 7">An829</strain>
    </source>
</reference>
<dbReference type="PANTHER" id="PTHR43400">
    <property type="entry name" value="FUMARATE REDUCTASE"/>
    <property type="match status" value="1"/>
</dbReference>
<accession>A0ABS2DV88</accession>
<evidence type="ECO:0000256" key="4">
    <source>
        <dbReference type="ARBA" id="ARBA00023002"/>
    </source>
</evidence>
<comment type="caution">
    <text evidence="6">The sequence shown here is derived from an EMBL/GenBank/DDBJ whole genome shotgun (WGS) entry which is preliminary data.</text>
</comment>
<dbReference type="SUPFAM" id="SSF51905">
    <property type="entry name" value="FAD/NAD(P)-binding domain"/>
    <property type="match status" value="1"/>
</dbReference>
<dbReference type="EMBL" id="JACJJC010000177">
    <property type="protein sequence ID" value="MBM6705178.1"/>
    <property type="molecule type" value="Genomic_DNA"/>
</dbReference>
<sequence length="239" mass="25898">WLKSLDPDLKMLKTGGGAQYVNFPGAKTCSYGVYRTSYKDVIDNKTTTYNRPKPEATEGEALHRALLNGIELRKDKITVMDGCRAQELIAEKSGRIIGIIAEKDGKTIRIGAKKGVALCCGGYEYGEAMRKAFFSGLPLAGWAFYGTTFNEGDGIRMGLEAGAALTKAPTCAARMIWAPPVEVRGMRIGVTTNNIGSPNTIVVNSLGERFVNESLITGGITNNCFYEKACEQSLKSLTY</sequence>
<evidence type="ECO:0000256" key="3">
    <source>
        <dbReference type="ARBA" id="ARBA00022827"/>
    </source>
</evidence>
<evidence type="ECO:0000256" key="2">
    <source>
        <dbReference type="ARBA" id="ARBA00022630"/>
    </source>
</evidence>
<dbReference type="Gene3D" id="3.90.700.10">
    <property type="entry name" value="Succinate dehydrogenase/fumarate reductase flavoprotein, catalytic domain"/>
    <property type="match status" value="1"/>
</dbReference>
<gene>
    <name evidence="6" type="ORF">H6A60_11950</name>
</gene>
<evidence type="ECO:0000313" key="7">
    <source>
        <dbReference type="Proteomes" id="UP000715095"/>
    </source>
</evidence>
<evidence type="ECO:0000313" key="6">
    <source>
        <dbReference type="EMBL" id="MBM6705178.1"/>
    </source>
</evidence>
<feature type="domain" description="FAD-dependent oxidoreductase 2 FAD-binding" evidence="5">
    <location>
        <begin position="47"/>
        <end position="214"/>
    </location>
</feature>
<organism evidence="6 7">
    <name type="scientific">Sutterella massiliensis</name>
    <dbReference type="NCBI Taxonomy" id="1816689"/>
    <lineage>
        <taxon>Bacteria</taxon>
        <taxon>Pseudomonadati</taxon>
        <taxon>Pseudomonadota</taxon>
        <taxon>Betaproteobacteria</taxon>
        <taxon>Burkholderiales</taxon>
        <taxon>Sutterellaceae</taxon>
        <taxon>Sutterella</taxon>
    </lineage>
</organism>
<evidence type="ECO:0000259" key="5">
    <source>
        <dbReference type="Pfam" id="PF00890"/>
    </source>
</evidence>
<dbReference type="RefSeq" id="WP_205104944.1">
    <property type="nucleotide sequence ID" value="NZ_JACJJC010000177.1"/>
</dbReference>
<protein>
    <submittedName>
        <fullName evidence="6">FAD-binding protein</fullName>
    </submittedName>
</protein>
<dbReference type="InterPro" id="IPR003953">
    <property type="entry name" value="FAD-dep_OxRdtase_2_FAD-bd"/>
</dbReference>
<dbReference type="InterPro" id="IPR050315">
    <property type="entry name" value="FAD-oxidoreductase_2"/>
</dbReference>
<feature type="non-terminal residue" evidence="6">
    <location>
        <position position="1"/>
    </location>
</feature>
<keyword evidence="2" id="KW-0285">Flavoprotein</keyword>
<name>A0ABS2DV88_9BURK</name>
<keyword evidence="4" id="KW-0560">Oxidoreductase</keyword>
<dbReference type="Pfam" id="PF00890">
    <property type="entry name" value="FAD_binding_2"/>
    <property type="match status" value="1"/>
</dbReference>
<keyword evidence="3" id="KW-0274">FAD</keyword>
<keyword evidence="7" id="KW-1185">Reference proteome</keyword>
<proteinExistence type="predicted"/>